<dbReference type="SUPFAM" id="SSF54211">
    <property type="entry name" value="Ribosomal protein S5 domain 2-like"/>
    <property type="match status" value="1"/>
</dbReference>
<comment type="caution">
    <text evidence="2">The sequence shown here is derived from an EMBL/GenBank/DDBJ whole genome shotgun (WGS) entry which is preliminary data.</text>
</comment>
<keyword evidence="3" id="KW-1185">Reference proteome</keyword>
<protein>
    <submittedName>
        <fullName evidence="2">Uncharacterized protein</fullName>
    </submittedName>
</protein>
<proteinExistence type="predicted"/>
<name>A0AAW0YL91_CHEQU</name>
<keyword evidence="1" id="KW-0472">Membrane</keyword>
<evidence type="ECO:0000313" key="3">
    <source>
        <dbReference type="Proteomes" id="UP001445076"/>
    </source>
</evidence>
<feature type="transmembrane region" description="Helical" evidence="1">
    <location>
        <begin position="70"/>
        <end position="90"/>
    </location>
</feature>
<dbReference type="AlphaFoldDB" id="A0AAW0YL91"/>
<gene>
    <name evidence="2" type="ORF">OTU49_005074</name>
</gene>
<evidence type="ECO:0000256" key="1">
    <source>
        <dbReference type="SAM" id="Phobius"/>
    </source>
</evidence>
<accession>A0AAW0YL91</accession>
<dbReference type="InterPro" id="IPR027408">
    <property type="entry name" value="PNPase/RNase_PH_dom_sf"/>
</dbReference>
<dbReference type="EMBL" id="JARKIK010000004">
    <property type="protein sequence ID" value="KAK8752367.1"/>
    <property type="molecule type" value="Genomic_DNA"/>
</dbReference>
<dbReference type="EMBL" id="JARKIK010000004">
    <property type="protein sequence ID" value="KAK8752365.1"/>
    <property type="molecule type" value="Genomic_DNA"/>
</dbReference>
<evidence type="ECO:0000313" key="2">
    <source>
        <dbReference type="EMBL" id="KAK8752365.1"/>
    </source>
</evidence>
<organism evidence="2 3">
    <name type="scientific">Cherax quadricarinatus</name>
    <name type="common">Australian red claw crayfish</name>
    <dbReference type="NCBI Taxonomy" id="27406"/>
    <lineage>
        <taxon>Eukaryota</taxon>
        <taxon>Metazoa</taxon>
        <taxon>Ecdysozoa</taxon>
        <taxon>Arthropoda</taxon>
        <taxon>Crustacea</taxon>
        <taxon>Multicrustacea</taxon>
        <taxon>Malacostraca</taxon>
        <taxon>Eumalacostraca</taxon>
        <taxon>Eucarida</taxon>
        <taxon>Decapoda</taxon>
        <taxon>Pleocyemata</taxon>
        <taxon>Astacidea</taxon>
        <taxon>Parastacoidea</taxon>
        <taxon>Parastacidae</taxon>
        <taxon>Cherax</taxon>
    </lineage>
</organism>
<reference evidence="2 3" key="1">
    <citation type="journal article" date="2024" name="BMC Genomics">
        <title>Genome assembly of redclaw crayfish (Cherax quadricarinatus) provides insights into its immune adaptation and hypoxia tolerance.</title>
        <authorList>
            <person name="Liu Z."/>
            <person name="Zheng J."/>
            <person name="Li H."/>
            <person name="Fang K."/>
            <person name="Wang S."/>
            <person name="He J."/>
            <person name="Zhou D."/>
            <person name="Weng S."/>
            <person name="Chi M."/>
            <person name="Gu Z."/>
            <person name="He J."/>
            <person name="Li F."/>
            <person name="Wang M."/>
        </authorList>
    </citation>
    <scope>NUCLEOTIDE SEQUENCE [LARGE SCALE GENOMIC DNA]</scope>
    <source>
        <strain evidence="2">ZL_2023a</strain>
    </source>
</reference>
<keyword evidence="1" id="KW-0812">Transmembrane</keyword>
<dbReference type="Proteomes" id="UP001445076">
    <property type="component" value="Unassembled WGS sequence"/>
</dbReference>
<sequence length="116" mass="13591">MHKVYRQFTKSWRTLKYTRQYRCISTCARHYDKFETRAEFSNGRTMYIETGEYARLADGAAVAKLGDTSVLITAIALFVHCFLWATVVIPISRVNFLQWMVFMIQMLLASMQPLQH</sequence>
<dbReference type="InterPro" id="IPR020568">
    <property type="entry name" value="Ribosomal_Su5_D2-typ_SF"/>
</dbReference>
<dbReference type="Gene3D" id="3.30.230.70">
    <property type="entry name" value="GHMP Kinase, N-terminal domain"/>
    <property type="match status" value="1"/>
</dbReference>
<reference evidence="2" key="2">
    <citation type="submission" date="2024-01" db="EMBL/GenBank/DDBJ databases">
        <authorList>
            <person name="He J."/>
            <person name="Wang M."/>
            <person name="Zheng J."/>
            <person name="Liu Z."/>
        </authorList>
    </citation>
    <scope>NUCLEOTIDE SEQUENCE</scope>
    <source>
        <strain evidence="2">ZL_2023a</strain>
        <tissue evidence="2">Muscle</tissue>
    </source>
</reference>
<keyword evidence="1" id="KW-1133">Transmembrane helix</keyword>